<evidence type="ECO:0000256" key="1">
    <source>
        <dbReference type="SAM" id="MobiDB-lite"/>
    </source>
</evidence>
<dbReference type="Proteomes" id="UP000817658">
    <property type="component" value="Chromosome 1"/>
</dbReference>
<evidence type="ECO:0000313" key="4">
    <source>
        <dbReference type="Proteomes" id="UP000000763"/>
    </source>
</evidence>
<dbReference type="EMBL" id="AP003140">
    <property type="protein sequence ID" value="BAD86997.1"/>
    <property type="molecule type" value="Genomic_DNA"/>
</dbReference>
<gene>
    <name evidence="3" type="ORF">OSJNBa0025P13.32</name>
    <name evidence="2" type="ORF">P0487H02.10</name>
</gene>
<reference evidence="4" key="2">
    <citation type="journal article" date="2005" name="Nature">
        <title>The map-based sequence of the rice genome.</title>
        <authorList>
            <consortium name="International rice genome sequencing project (IRGSP)"/>
            <person name="Matsumoto T."/>
            <person name="Wu J."/>
            <person name="Kanamori H."/>
            <person name="Katayose Y."/>
            <person name="Fujisawa M."/>
            <person name="Namiki N."/>
            <person name="Mizuno H."/>
            <person name="Yamamoto K."/>
            <person name="Antonio B.A."/>
            <person name="Baba T."/>
            <person name="Sakata K."/>
            <person name="Nagamura Y."/>
            <person name="Aoki H."/>
            <person name="Arikawa K."/>
            <person name="Arita K."/>
            <person name="Bito T."/>
            <person name="Chiden Y."/>
            <person name="Fujitsuka N."/>
            <person name="Fukunaka R."/>
            <person name="Hamada M."/>
            <person name="Harada C."/>
            <person name="Hayashi A."/>
            <person name="Hijishita S."/>
            <person name="Honda M."/>
            <person name="Hosokawa S."/>
            <person name="Ichikawa Y."/>
            <person name="Idonuma A."/>
            <person name="Iijima M."/>
            <person name="Ikeda M."/>
            <person name="Ikeno M."/>
            <person name="Ito K."/>
            <person name="Ito S."/>
            <person name="Ito T."/>
            <person name="Ito Y."/>
            <person name="Ito Y."/>
            <person name="Iwabuchi A."/>
            <person name="Kamiya K."/>
            <person name="Karasawa W."/>
            <person name="Kurita K."/>
            <person name="Katagiri S."/>
            <person name="Kikuta A."/>
            <person name="Kobayashi H."/>
            <person name="Kobayashi N."/>
            <person name="Machita K."/>
            <person name="Maehara T."/>
            <person name="Masukawa M."/>
            <person name="Mizubayashi T."/>
            <person name="Mukai Y."/>
            <person name="Nagasaki H."/>
            <person name="Nagata Y."/>
            <person name="Naito S."/>
            <person name="Nakashima M."/>
            <person name="Nakama Y."/>
            <person name="Nakamichi Y."/>
            <person name="Nakamura M."/>
            <person name="Meguro A."/>
            <person name="Negishi M."/>
            <person name="Ohta I."/>
            <person name="Ohta T."/>
            <person name="Okamoto M."/>
            <person name="Ono N."/>
            <person name="Saji S."/>
            <person name="Sakaguchi M."/>
            <person name="Sakai K."/>
            <person name="Shibata M."/>
            <person name="Shimokawa T."/>
            <person name="Song J."/>
            <person name="Takazaki Y."/>
            <person name="Terasawa K."/>
            <person name="Tsugane M."/>
            <person name="Tsuji K."/>
            <person name="Ueda S."/>
            <person name="Waki K."/>
            <person name="Yamagata H."/>
            <person name="Yamamoto M."/>
            <person name="Yamamoto S."/>
            <person name="Yamane H."/>
            <person name="Yoshiki S."/>
            <person name="Yoshihara R."/>
            <person name="Yukawa K."/>
            <person name="Zhong H."/>
            <person name="Yano M."/>
            <person name="Yuan Q."/>
            <person name="Ouyang S."/>
            <person name="Liu J."/>
            <person name="Jones K.M."/>
            <person name="Gansberger K."/>
            <person name="Moffat K."/>
            <person name="Hill J."/>
            <person name="Bera J."/>
            <person name="Fadrosh D."/>
            <person name="Jin S."/>
            <person name="Johri S."/>
            <person name="Kim M."/>
            <person name="Overton L."/>
            <person name="Reardon M."/>
            <person name="Tsitrin T."/>
            <person name="Vuong H."/>
            <person name="Weaver B."/>
            <person name="Ciecko A."/>
            <person name="Tallon L."/>
            <person name="Jackson J."/>
            <person name="Pai G."/>
            <person name="Aken S.V."/>
            <person name="Utterback T."/>
            <person name="Reidmuller S."/>
            <person name="Feldblyum T."/>
            <person name="Hsiao J."/>
            <person name="Zismann V."/>
            <person name="Iobst S."/>
            <person name="de Vazeille A.R."/>
            <person name="Buell C.R."/>
            <person name="Ying K."/>
            <person name="Li Y."/>
            <person name="Lu T."/>
            <person name="Huang Y."/>
            <person name="Zhao Q."/>
            <person name="Feng Q."/>
            <person name="Zhang L."/>
            <person name="Zhu J."/>
            <person name="Weng Q."/>
            <person name="Mu J."/>
            <person name="Lu Y."/>
            <person name="Fan D."/>
            <person name="Liu Y."/>
            <person name="Guan J."/>
            <person name="Zhang Y."/>
            <person name="Yu S."/>
            <person name="Liu X."/>
            <person name="Zhang Y."/>
            <person name="Hong G."/>
            <person name="Han B."/>
            <person name="Choisne N."/>
            <person name="Demange N."/>
            <person name="Orjeda G."/>
            <person name="Samain S."/>
            <person name="Cattolico L."/>
            <person name="Pelletier E."/>
            <person name="Couloux A."/>
            <person name="Segurens B."/>
            <person name="Wincker P."/>
            <person name="D'Hont A."/>
            <person name="Scarpelli C."/>
            <person name="Weissenbach J."/>
            <person name="Salanoubat M."/>
            <person name="Quetier F."/>
            <person name="Yu Y."/>
            <person name="Kim H.R."/>
            <person name="Rambo T."/>
            <person name="Currie J."/>
            <person name="Collura K."/>
            <person name="Luo M."/>
            <person name="Yang T."/>
            <person name="Ammiraju J.S.S."/>
            <person name="Engler F."/>
            <person name="Soderlund C."/>
            <person name="Wing R.A."/>
            <person name="Palmer L.E."/>
            <person name="de la Bastide M."/>
            <person name="Spiegel L."/>
            <person name="Nascimento L."/>
            <person name="Zutavern T."/>
            <person name="O'Shaughnessy A."/>
            <person name="Dike S."/>
            <person name="Dedhia N."/>
            <person name="Preston R."/>
            <person name="Balija V."/>
            <person name="McCombie W.R."/>
            <person name="Chow T."/>
            <person name="Chen H."/>
            <person name="Chung M."/>
            <person name="Chen C."/>
            <person name="Shaw J."/>
            <person name="Wu H."/>
            <person name="Hsiao K."/>
            <person name="Chao Y."/>
            <person name="Chu M."/>
            <person name="Cheng C."/>
            <person name="Hour A."/>
            <person name="Lee P."/>
            <person name="Lin S."/>
            <person name="Lin Y."/>
            <person name="Liou J."/>
            <person name="Liu S."/>
            <person name="Hsing Y."/>
            <person name="Raghuvanshi S."/>
            <person name="Mohanty A."/>
            <person name="Bharti A.K."/>
            <person name="Gaur A."/>
            <person name="Gupta V."/>
            <person name="Kumar D."/>
            <person name="Ravi V."/>
            <person name="Vij S."/>
            <person name="Kapur A."/>
            <person name="Khurana P."/>
            <person name="Khurana P."/>
            <person name="Khurana J.P."/>
            <person name="Tyagi A.K."/>
            <person name="Gaikwad K."/>
            <person name="Singh A."/>
            <person name="Dalal V."/>
            <person name="Srivastava S."/>
            <person name="Dixit A."/>
            <person name="Pal A.K."/>
            <person name="Ghazi I.A."/>
            <person name="Yadav M."/>
            <person name="Pandit A."/>
            <person name="Bhargava A."/>
            <person name="Sureshbabu K."/>
            <person name="Batra K."/>
            <person name="Sharma T.R."/>
            <person name="Mohapatra T."/>
            <person name="Singh N.K."/>
            <person name="Messing J."/>
            <person name="Nelson A.B."/>
            <person name="Fuks G."/>
            <person name="Kavchok S."/>
            <person name="Keizer G."/>
            <person name="Linton E."/>
            <person name="Llaca V."/>
            <person name="Song R."/>
            <person name="Tanyolac B."/>
            <person name="Young S."/>
            <person name="Ho-Il K."/>
            <person name="Hahn J.H."/>
            <person name="Sangsakoo G."/>
            <person name="Vanavichit A."/>
            <person name="de Mattos Luiz.A.T."/>
            <person name="Zimmer P.D."/>
            <person name="Malone G."/>
            <person name="Dellagostin O."/>
            <person name="de Oliveira A.C."/>
            <person name="Bevan M."/>
            <person name="Bancroft I."/>
            <person name="Minx P."/>
            <person name="Cordum H."/>
            <person name="Wilson R."/>
            <person name="Cheng Z."/>
            <person name="Jin W."/>
            <person name="Jiang J."/>
            <person name="Leong S.A."/>
            <person name="Iwama H."/>
            <person name="Gojobori T."/>
            <person name="Itoh T."/>
            <person name="Niimura Y."/>
            <person name="Fujii Y."/>
            <person name="Habara T."/>
            <person name="Sakai H."/>
            <person name="Sato Y."/>
            <person name="Wilson G."/>
            <person name="Kumar K."/>
            <person name="McCouch S."/>
            <person name="Juretic N."/>
            <person name="Hoen D."/>
            <person name="Wright S."/>
            <person name="Bruskiewich R."/>
            <person name="Bureau T."/>
            <person name="Miyao A."/>
            <person name="Hirochika H."/>
            <person name="Nishikawa T."/>
            <person name="Kadowaki K."/>
            <person name="Sugiura M."/>
            <person name="Burr B."/>
            <person name="Sasaki T."/>
        </authorList>
    </citation>
    <scope>NUCLEOTIDE SEQUENCE [LARGE SCALE GENOMIC DNA]</scope>
    <source>
        <strain evidence="4">cv. Nipponbare</strain>
    </source>
</reference>
<feature type="compositionally biased region" description="Basic and acidic residues" evidence="1">
    <location>
        <begin position="276"/>
        <end position="286"/>
    </location>
</feature>
<feature type="region of interest" description="Disordered" evidence="1">
    <location>
        <begin position="168"/>
        <end position="200"/>
    </location>
</feature>
<reference evidence="4" key="3">
    <citation type="journal article" date="2008" name="Nucleic Acids Res.">
        <title>The rice annotation project database (RAP-DB): 2008 update.</title>
        <authorList>
            <consortium name="The rice annotation project (RAP)"/>
        </authorList>
    </citation>
    <scope>GENOME REANNOTATION</scope>
    <source>
        <strain evidence="4">cv. Nipponbare</strain>
    </source>
</reference>
<evidence type="ECO:0000313" key="3">
    <source>
        <dbReference type="EMBL" id="BAD86997.1"/>
    </source>
</evidence>
<dbReference type="AlphaFoldDB" id="Q5JNG1"/>
<feature type="compositionally biased region" description="Low complexity" evidence="1">
    <location>
        <begin position="96"/>
        <end position="117"/>
    </location>
</feature>
<feature type="region of interest" description="Disordered" evidence="1">
    <location>
        <begin position="28"/>
        <end position="59"/>
    </location>
</feature>
<protein>
    <submittedName>
        <fullName evidence="3">Uncharacterized protein</fullName>
    </submittedName>
</protein>
<proteinExistence type="predicted"/>
<sequence>MDDYPKFMQIELRSGLVLLLLTYTPSRVARDGGKKKRGKAAGAGTSRPRSAPAPVKAESVGSSIYPGVNAVEGAADAAQGGLGFPEVPPGFEKVKATPAPATPAPVASPSTASAKKVQGQGKEQGLLSHGAGVLLSSSRMACTSLQSQPPVPNLELPSCPLNPGIATGEKQPATGRPPWIGASGRRWRGGSGADDGMEEKYERAKEKAVARETEILGLKRDFGRAKSEILLASALERTRKRGHALASRLGFSPRERRMRAAQYGGEELTTDARPPSTRDRLLRGAP</sequence>
<evidence type="ECO:0000313" key="2">
    <source>
        <dbReference type="EMBL" id="BAD86905.1"/>
    </source>
</evidence>
<organism evidence="3">
    <name type="scientific">Oryza sativa subsp. japonica</name>
    <name type="common">Rice</name>
    <dbReference type="NCBI Taxonomy" id="39947"/>
    <lineage>
        <taxon>Eukaryota</taxon>
        <taxon>Viridiplantae</taxon>
        <taxon>Streptophyta</taxon>
        <taxon>Embryophyta</taxon>
        <taxon>Tracheophyta</taxon>
        <taxon>Spermatophyta</taxon>
        <taxon>Magnoliopsida</taxon>
        <taxon>Liliopsida</taxon>
        <taxon>Poales</taxon>
        <taxon>Poaceae</taxon>
        <taxon>BOP clade</taxon>
        <taxon>Oryzoideae</taxon>
        <taxon>Oryzeae</taxon>
        <taxon>Oryzinae</taxon>
        <taxon>Oryza</taxon>
        <taxon>Oryza sativa</taxon>
    </lineage>
</organism>
<feature type="region of interest" description="Disordered" evidence="1">
    <location>
        <begin position="242"/>
        <end position="286"/>
    </location>
</feature>
<feature type="region of interest" description="Disordered" evidence="1">
    <location>
        <begin position="95"/>
        <end position="124"/>
    </location>
</feature>
<name>Q5JNG1_ORYSJ</name>
<accession>Q5JNG1</accession>
<dbReference type="Proteomes" id="UP000000763">
    <property type="component" value="Chromosome 1"/>
</dbReference>
<dbReference type="EMBL" id="AP002883">
    <property type="protein sequence ID" value="BAD86905.1"/>
    <property type="molecule type" value="Genomic_DNA"/>
</dbReference>
<reference evidence="3" key="1">
    <citation type="journal article" date="2002" name="Nature">
        <title>The genome sequence and structure of rice chromosome 1.</title>
        <authorList>
            <person name="Sasaki T."/>
            <person name="Matsumoto T."/>
            <person name="Yamamoto K."/>
            <person name="Sakata K."/>
            <person name="Baba T."/>
            <person name="Katayose Y."/>
            <person name="Wu J."/>
            <person name="Niimura Y."/>
            <person name="Cheng Z."/>
            <person name="Nagamura Y."/>
            <person name="Antonio B.A."/>
            <person name="Kanamori H."/>
            <person name="Hosokawa S."/>
            <person name="Masukawa M."/>
            <person name="Arikawa K."/>
            <person name="Chiden Y."/>
            <person name="Hayashi M."/>
            <person name="Okamoto M."/>
            <person name="Ando T."/>
            <person name="Aoki H."/>
            <person name="Arita K."/>
            <person name="Hamada M."/>
            <person name="Harada C."/>
            <person name="Hijishita S."/>
            <person name="Honda M."/>
            <person name="Ichikawa Y."/>
            <person name="Idonuma A."/>
            <person name="Iijima M."/>
            <person name="Ikeda M."/>
            <person name="Ikeno M."/>
            <person name="Itoh S."/>
            <person name="Itoh T."/>
            <person name="Itoh Y."/>
            <person name="Itoh Y."/>
            <person name="Iwabuchi A."/>
            <person name="Kamiya K."/>
            <person name="Karasawa W."/>
            <person name="Katagiri S."/>
            <person name="Kikuta A."/>
            <person name="Kobayashi N."/>
            <person name="Kono I."/>
            <person name="Machita K."/>
            <person name="Maehara T."/>
            <person name="Mizuno H."/>
            <person name="Mizubayashi T."/>
            <person name="Mukai Y."/>
            <person name="Nagasaki H."/>
            <person name="Nakashima M."/>
            <person name="Nakama Y."/>
            <person name="Nakamichi Y."/>
            <person name="Nakamura M."/>
            <person name="Namiki N."/>
            <person name="Negishi M."/>
            <person name="Ohta I."/>
            <person name="Ono N."/>
            <person name="Saji S."/>
            <person name="Sakai K."/>
            <person name="Shibata M."/>
            <person name="Shimokawa T."/>
            <person name="Shomura A."/>
            <person name="Song J."/>
            <person name="Takazaki Y."/>
            <person name="Terasawa K."/>
            <person name="Tsuji K."/>
            <person name="Waki K."/>
            <person name="Yamagata H."/>
            <person name="Yamane H."/>
            <person name="Yoshiki S."/>
            <person name="Yoshihara R."/>
            <person name="Yukawa K."/>
            <person name="Zhong H."/>
            <person name="Iwama H."/>
            <person name="Endo T."/>
            <person name="Ito H."/>
            <person name="Hahn J.H."/>
            <person name="Kim H.I."/>
            <person name="Eun M.Y."/>
            <person name="Yano M."/>
            <person name="Jiang J."/>
            <person name="Gojobori T."/>
        </authorList>
    </citation>
    <scope>NUCLEOTIDE SEQUENCE</scope>
</reference>